<dbReference type="Gene3D" id="2.40.50.140">
    <property type="entry name" value="Nucleic acid-binding proteins"/>
    <property type="match status" value="5"/>
</dbReference>
<comment type="similarity">
    <text evidence="1">Belongs to the bacterial ribosomal protein bS1 family.</text>
</comment>
<dbReference type="PRINTS" id="PR00681">
    <property type="entry name" value="RIBOSOMALS1"/>
</dbReference>
<feature type="domain" description="S1 motif" evidence="6">
    <location>
        <begin position="902"/>
        <end position="972"/>
    </location>
</feature>
<dbReference type="PANTHER" id="PTHR10724:SF7">
    <property type="entry name" value="SMALL RIBOSOMAL SUBUNIT PROTEIN BS1C"/>
    <property type="match status" value="1"/>
</dbReference>
<comment type="function">
    <text evidence="4">Binds mRNA; thus facilitating recognition of the initiation point. It is needed to translate mRNA with a short Shine-Dalgarno (SD) purine-rich sequence.</text>
</comment>
<dbReference type="InterPro" id="IPR050437">
    <property type="entry name" value="Ribos_protein_bS1-like"/>
</dbReference>
<feature type="domain" description="S1 motif" evidence="6">
    <location>
        <begin position="649"/>
        <end position="717"/>
    </location>
</feature>
<dbReference type="OrthoDB" id="9804077at2"/>
<keyword evidence="3" id="KW-0687">Ribonucleoprotein</keyword>
<dbReference type="AlphaFoldDB" id="A0A150QYC2"/>
<sequence>MSDAIGAVVGRLLSRADLTGVDLSARDLAEILWLRTRVEDPPQKAEPSRSEEPDRPARSPAATSARLVREPRPRTIEVEFADQREVRPSRAPRGGGARLTLQIDAALPLERRLAYTRSLTRLARKGTDRSRLVLDVSATVCQTCQAGRLRTVVRARARAVTNMVVLVDSAGQLDPWRAGIRQLASIVGQMRGFASQSFLEVDADDATGLRFWSAPLGEPGRAEVKLETTFRHGLDNLYVLITDGVGASMVNGAWGRALTSLPSGATAVWIHPWPEEYWPRSGLGRLRAGVPAPLSQHPRAACVPIVEFNPEGIGSLEAWRHSGTASHLLGVRLPLEPERRASVPRASAAVDWGARGRRAVEAFEPITLQLLALAAAVPGWLDMSLLYALGRRFCMAPVSRYALAEAMSSGFFERAQRDARGVLLRFRSSEARAAMLSYLPTTHIARVFRFLVDEHLSERRGALAGRLQIPLHLLMREVAPDRASLTPEIVHEEMALEGYAILHAIHAAVAAGDTNVNAGRPRELVPASEEAAADGWRIVREAARPLSRDEVVQWAEIEDALRSQQIVDAVVIGVSRKEALSVRLWNGVVAELRRADIDRHPVSDLQVLIGRDIKVRLLHVDPPRRRALVSRRLASQVERQRRLGELKPGAVVTGWVKSVKNFGAFVDLDGIDGLLHHTEISYYNSGHPADVVAEGQELTLKVLTVDPIDERVTVSLRAVVEADHLRRLGEFKPGDVVTGKVKSIEEEHGAFVDLGDIDVFLPVTEMLHDKDEHPADLVEVGQELTLTVLTVDLKNGRVIVSLKEANRQRRLSELQPGDVVTGRVKRIVAYGALIDLGGIDGLLHVNEMSYTKVSDPLVVVHKNQELTLRVKSVNRQRRKVQLSLRQMHEDPWVHVGDRYAVGARVRGRVSKIVEYGAFVELEPGVQGLIPRSELSWDKKAKHPTNFVELGQEVECQVLDVDVSAKRISLSLKQLTPDPWVVFRDKHRTGDKISGKVVSTTDYGVFVGIEGIVGMAHRSDISWTIRVNNPRDLYRKDDVVEAILLLINHGEQKILLGIKQLRGDPWPDLATRLKQGTEFSDAEIVGVSSSLVYLRLSPGVEAVAKLETVEPELATRLVRGAKVRGTVVSTDDQCLVVRVLGLDSEV</sequence>
<feature type="domain" description="S1 motif" evidence="6">
    <location>
        <begin position="817"/>
        <end position="885"/>
    </location>
</feature>
<dbReference type="GO" id="GO:0003729">
    <property type="term" value="F:mRNA binding"/>
    <property type="evidence" value="ECO:0007669"/>
    <property type="project" value="TreeGrafter"/>
</dbReference>
<dbReference type="InterPro" id="IPR035104">
    <property type="entry name" value="Ribosomal_protein_S1-like"/>
</dbReference>
<dbReference type="PANTHER" id="PTHR10724">
    <property type="entry name" value="30S RIBOSOMAL PROTEIN S1"/>
    <property type="match status" value="1"/>
</dbReference>
<dbReference type="SMART" id="SM00316">
    <property type="entry name" value="S1"/>
    <property type="match status" value="7"/>
</dbReference>
<dbReference type="Proteomes" id="UP000075260">
    <property type="component" value="Unassembled WGS sequence"/>
</dbReference>
<evidence type="ECO:0000256" key="2">
    <source>
        <dbReference type="ARBA" id="ARBA00022980"/>
    </source>
</evidence>
<proteinExistence type="inferred from homology"/>
<dbReference type="SUPFAM" id="SSF50249">
    <property type="entry name" value="Nucleic acid-binding proteins"/>
    <property type="match status" value="6"/>
</dbReference>
<evidence type="ECO:0000313" key="8">
    <source>
        <dbReference type="Proteomes" id="UP000075260"/>
    </source>
</evidence>
<dbReference type="InterPro" id="IPR003029">
    <property type="entry name" value="S1_domain"/>
</dbReference>
<feature type="domain" description="S1 motif" evidence="6">
    <location>
        <begin position="734"/>
        <end position="803"/>
    </location>
</feature>
<feature type="domain" description="S1 motif" evidence="6">
    <location>
        <begin position="989"/>
        <end position="1058"/>
    </location>
</feature>
<dbReference type="GO" id="GO:0022627">
    <property type="term" value="C:cytosolic small ribosomal subunit"/>
    <property type="evidence" value="ECO:0007669"/>
    <property type="project" value="TreeGrafter"/>
</dbReference>
<evidence type="ECO:0000256" key="3">
    <source>
        <dbReference type="ARBA" id="ARBA00023274"/>
    </source>
</evidence>
<evidence type="ECO:0000256" key="5">
    <source>
        <dbReference type="SAM" id="MobiDB-lite"/>
    </source>
</evidence>
<evidence type="ECO:0000256" key="4">
    <source>
        <dbReference type="ARBA" id="ARBA00025604"/>
    </source>
</evidence>
<dbReference type="InterPro" id="IPR012340">
    <property type="entry name" value="NA-bd_OB-fold"/>
</dbReference>
<dbReference type="RefSeq" id="WP_061605991.1">
    <property type="nucleotide sequence ID" value="NZ_JEMA01000222.1"/>
</dbReference>
<dbReference type="PROSITE" id="PS50126">
    <property type="entry name" value="S1"/>
    <property type="match status" value="6"/>
</dbReference>
<reference evidence="7 8" key="1">
    <citation type="submission" date="2014-02" db="EMBL/GenBank/DDBJ databases">
        <title>The small core and large imbalanced accessory genome model reveals a collaborative survival strategy of Sorangium cellulosum strains in nature.</title>
        <authorList>
            <person name="Han K."/>
            <person name="Peng R."/>
            <person name="Blom J."/>
            <person name="Li Y.-Z."/>
        </authorList>
    </citation>
    <scope>NUCLEOTIDE SEQUENCE [LARGE SCALE GENOMIC DNA]</scope>
    <source>
        <strain evidence="7 8">So0008-312</strain>
    </source>
</reference>
<dbReference type="EMBL" id="JEMA01000222">
    <property type="protein sequence ID" value="KYF72987.1"/>
    <property type="molecule type" value="Genomic_DNA"/>
</dbReference>
<protein>
    <recommendedName>
        <fullName evidence="6">S1 motif domain-containing protein</fullName>
    </recommendedName>
</protein>
<dbReference type="GO" id="GO:0003735">
    <property type="term" value="F:structural constituent of ribosome"/>
    <property type="evidence" value="ECO:0007669"/>
    <property type="project" value="TreeGrafter"/>
</dbReference>
<gene>
    <name evidence="7" type="ORF">BE15_04695</name>
</gene>
<dbReference type="FunFam" id="2.40.50.140:FF:000103">
    <property type="entry name" value="protein RRP5 homolog"/>
    <property type="match status" value="1"/>
</dbReference>
<comment type="caution">
    <text evidence="7">The sequence shown here is derived from an EMBL/GenBank/DDBJ whole genome shotgun (WGS) entry which is preliminary data.</text>
</comment>
<accession>A0A150QYC2</accession>
<evidence type="ECO:0000313" key="7">
    <source>
        <dbReference type="EMBL" id="KYF72987.1"/>
    </source>
</evidence>
<evidence type="ECO:0000256" key="1">
    <source>
        <dbReference type="ARBA" id="ARBA00006767"/>
    </source>
</evidence>
<feature type="domain" description="S1 motif" evidence="6">
    <location>
        <begin position="564"/>
        <end position="632"/>
    </location>
</feature>
<dbReference type="GO" id="GO:0006412">
    <property type="term" value="P:translation"/>
    <property type="evidence" value="ECO:0007669"/>
    <property type="project" value="TreeGrafter"/>
</dbReference>
<feature type="region of interest" description="Disordered" evidence="5">
    <location>
        <begin position="40"/>
        <end position="69"/>
    </location>
</feature>
<organism evidence="7 8">
    <name type="scientific">Sorangium cellulosum</name>
    <name type="common">Polyangium cellulosum</name>
    <dbReference type="NCBI Taxonomy" id="56"/>
    <lineage>
        <taxon>Bacteria</taxon>
        <taxon>Pseudomonadati</taxon>
        <taxon>Myxococcota</taxon>
        <taxon>Polyangia</taxon>
        <taxon>Polyangiales</taxon>
        <taxon>Polyangiaceae</taxon>
        <taxon>Sorangium</taxon>
    </lineage>
</organism>
<feature type="compositionally biased region" description="Basic and acidic residues" evidence="5">
    <location>
        <begin position="40"/>
        <end position="57"/>
    </location>
</feature>
<name>A0A150QYC2_SORCE</name>
<keyword evidence="2" id="KW-0689">Ribosomal protein</keyword>
<dbReference type="Pfam" id="PF00575">
    <property type="entry name" value="S1"/>
    <property type="match status" value="5"/>
</dbReference>
<evidence type="ECO:0000259" key="6">
    <source>
        <dbReference type="PROSITE" id="PS50126"/>
    </source>
</evidence>